<dbReference type="SUPFAM" id="SSF81321">
    <property type="entry name" value="Family A G protein-coupled receptor-like"/>
    <property type="match status" value="3"/>
</dbReference>
<feature type="transmembrane region" description="Helical" evidence="7">
    <location>
        <begin position="593"/>
        <end position="614"/>
    </location>
</feature>
<feature type="transmembrane region" description="Helical" evidence="7">
    <location>
        <begin position="37"/>
        <end position="58"/>
    </location>
</feature>
<dbReference type="PROSITE" id="PS00237">
    <property type="entry name" value="G_PROTEIN_RECEP_F1_1"/>
    <property type="match status" value="1"/>
</dbReference>
<feature type="transmembrane region" description="Helical" evidence="7">
    <location>
        <begin position="701"/>
        <end position="725"/>
    </location>
</feature>
<keyword evidence="6" id="KW-0807">Transducer</keyword>
<keyword evidence="4 7" id="KW-1133">Transmembrane helix</keyword>
<evidence type="ECO:0000256" key="6">
    <source>
        <dbReference type="RuleBase" id="RU000688"/>
    </source>
</evidence>
<dbReference type="InterPro" id="IPR017452">
    <property type="entry name" value="GPCR_Rhodpsn_7TM"/>
</dbReference>
<reference evidence="9 10" key="1">
    <citation type="submission" date="2022-05" db="EMBL/GenBank/DDBJ databases">
        <authorList>
            <consortium name="Genoscope - CEA"/>
            <person name="William W."/>
        </authorList>
    </citation>
    <scope>NUCLEOTIDE SEQUENCE [LARGE SCALE GENOMIC DNA]</scope>
</reference>
<dbReference type="PANTHER" id="PTHR22750">
    <property type="entry name" value="G-PROTEIN COUPLED RECEPTOR"/>
    <property type="match status" value="1"/>
</dbReference>
<proteinExistence type="inferred from homology"/>
<dbReference type="CDD" id="cd00637">
    <property type="entry name" value="7tm_classA_rhodopsin-like"/>
    <property type="match status" value="2"/>
</dbReference>
<dbReference type="Pfam" id="PF00001">
    <property type="entry name" value="7tm_1"/>
    <property type="match status" value="3"/>
</dbReference>
<comment type="subcellular location">
    <subcellularLocation>
        <location evidence="1">Cell membrane</location>
        <topology evidence="1">Multi-pass membrane protein</topology>
    </subcellularLocation>
</comment>
<gene>
    <name evidence="9" type="ORF">PLOB_00017792</name>
</gene>
<feature type="transmembrane region" description="Helical" evidence="7">
    <location>
        <begin position="6"/>
        <end position="25"/>
    </location>
</feature>
<evidence type="ECO:0000256" key="2">
    <source>
        <dbReference type="ARBA" id="ARBA00022475"/>
    </source>
</evidence>
<evidence type="ECO:0000256" key="1">
    <source>
        <dbReference type="ARBA" id="ARBA00004651"/>
    </source>
</evidence>
<dbReference type="PROSITE" id="PS50262">
    <property type="entry name" value="G_PROTEIN_RECEP_F1_2"/>
    <property type="match status" value="3"/>
</dbReference>
<feature type="transmembrane region" description="Helical" evidence="7">
    <location>
        <begin position="70"/>
        <end position="92"/>
    </location>
</feature>
<evidence type="ECO:0000256" key="7">
    <source>
        <dbReference type="SAM" id="Phobius"/>
    </source>
</evidence>
<evidence type="ECO:0000313" key="9">
    <source>
        <dbReference type="EMBL" id="CAH3108659.1"/>
    </source>
</evidence>
<comment type="caution">
    <text evidence="9">The sequence shown here is derived from an EMBL/GenBank/DDBJ whole genome shotgun (WGS) entry which is preliminary data.</text>
</comment>
<keyword evidence="6" id="KW-0297">G-protein coupled receptor</keyword>
<keyword evidence="6" id="KW-0675">Receptor</keyword>
<comment type="similarity">
    <text evidence="6">Belongs to the G-protein coupled receptor 1 family.</text>
</comment>
<feature type="non-terminal residue" evidence="9">
    <location>
        <position position="782"/>
    </location>
</feature>
<sequence>VASCAINAFWSFTTIVLNVITIQALRKTASLSKTLKTLLLSLVVSDLGVGLLAQPLYIATLVIKIDQSTLFGFNLLPVFFDFLDIFLAIHLHLRYQEVVTFKRIVALVISIWVLSSALSVLALKENLEKVLSSVIGIIASVCLIIAGVLCCKMHAVVRRHRNEINSALQVQQVAQNGKLASDARLKKTALATFYMYIVFLGCYVPYFCVRAASINSGESVLQQHLFYYFLTLMYLNSSLNPLVYCWKMRNIRQAVISVLRLPKSKIGIRQHLNLFKETTPEKQYVGRPFQEPEIKECCSNNLKRYYAFLYKKDIRRPNRKEELQSLCHSNLIFFNVVPCKKMAITKDLHSTLVVNCVFNAFLSSTTIMLNIITIQALRKASLFPRTLKILLLSLTISDLGVGLLVQPLYVAHLVKIIEQRNNNSAYDTMSKAYFILRNLFALKSFLGVVTLTVDRFLAIHLHLRYQELVTTKRGVAVEFSAWVLSASISFISLYSFEISSIISAIIVAVCIIITGLLYCKIYAAVRHHTIQIHALQVQQAAQYQNGETANAARLRKTALATFYVYLLFLVCYLPVTCVLLAEKNGKTALLSHLRYFTFTLAFVNSSLNPLIYCWKMRHIRQAVLSMLRNIFLSGRFPMRTKTKCRAIKYWLKFCEPEHQNKLSGIAFTDQIGQDKKELWSSKLKRLLNLAVRKAHIIQRQIFVSVSFLSVFVLTVDRFLAIHLHLRYQELVTHKRVVAVVVSAWAFRASITFLRQFYLTMGSLPAIIVVVCIITTGLLYCKI</sequence>
<keyword evidence="2" id="KW-1003">Cell membrane</keyword>
<protein>
    <recommendedName>
        <fullName evidence="8">G-protein coupled receptors family 1 profile domain-containing protein</fullName>
    </recommendedName>
</protein>
<feature type="transmembrane region" description="Helical" evidence="7">
    <location>
        <begin position="562"/>
        <end position="581"/>
    </location>
</feature>
<keyword evidence="3 6" id="KW-0812">Transmembrane</keyword>
<feature type="transmembrane region" description="Helical" evidence="7">
    <location>
        <begin position="104"/>
        <end position="124"/>
    </location>
</feature>
<evidence type="ECO:0000259" key="8">
    <source>
        <dbReference type="PROSITE" id="PS50262"/>
    </source>
</evidence>
<organism evidence="9 10">
    <name type="scientific">Porites lobata</name>
    <dbReference type="NCBI Taxonomy" id="104759"/>
    <lineage>
        <taxon>Eukaryota</taxon>
        <taxon>Metazoa</taxon>
        <taxon>Cnidaria</taxon>
        <taxon>Anthozoa</taxon>
        <taxon>Hexacorallia</taxon>
        <taxon>Scleractinia</taxon>
        <taxon>Fungiina</taxon>
        <taxon>Poritidae</taxon>
        <taxon>Porites</taxon>
    </lineage>
</organism>
<evidence type="ECO:0000256" key="4">
    <source>
        <dbReference type="ARBA" id="ARBA00022989"/>
    </source>
</evidence>
<feature type="transmembrane region" description="Helical" evidence="7">
    <location>
        <begin position="225"/>
        <end position="246"/>
    </location>
</feature>
<evidence type="ECO:0000256" key="5">
    <source>
        <dbReference type="ARBA" id="ARBA00023136"/>
    </source>
</evidence>
<feature type="transmembrane region" description="Helical" evidence="7">
    <location>
        <begin position="756"/>
        <end position="780"/>
    </location>
</feature>
<evidence type="ECO:0000313" key="10">
    <source>
        <dbReference type="Proteomes" id="UP001159405"/>
    </source>
</evidence>
<accession>A0ABN8NGQ2</accession>
<dbReference type="PRINTS" id="PR00237">
    <property type="entry name" value="GPCRRHODOPSN"/>
</dbReference>
<name>A0ABN8NGQ2_9CNID</name>
<dbReference type="Gene3D" id="1.20.1070.10">
    <property type="entry name" value="Rhodopsin 7-helix transmembrane proteins"/>
    <property type="match status" value="3"/>
</dbReference>
<feature type="transmembrane region" description="Helical" evidence="7">
    <location>
        <begin position="193"/>
        <end position="213"/>
    </location>
</feature>
<feature type="non-terminal residue" evidence="9">
    <location>
        <position position="1"/>
    </location>
</feature>
<feature type="domain" description="G-protein coupled receptors family 1 profile" evidence="8">
    <location>
        <begin position="701"/>
        <end position="782"/>
    </location>
</feature>
<keyword evidence="10" id="KW-1185">Reference proteome</keyword>
<feature type="transmembrane region" description="Helical" evidence="7">
    <location>
        <begin position="389"/>
        <end position="412"/>
    </location>
</feature>
<feature type="transmembrane region" description="Helical" evidence="7">
    <location>
        <begin position="474"/>
        <end position="494"/>
    </location>
</feature>
<feature type="transmembrane region" description="Helical" evidence="7">
    <location>
        <begin position="130"/>
        <end position="151"/>
    </location>
</feature>
<evidence type="ECO:0000256" key="3">
    <source>
        <dbReference type="ARBA" id="ARBA00022692"/>
    </source>
</evidence>
<dbReference type="EMBL" id="CALNXK010000021">
    <property type="protein sequence ID" value="CAH3108659.1"/>
    <property type="molecule type" value="Genomic_DNA"/>
</dbReference>
<feature type="domain" description="G-protein coupled receptors family 1 profile" evidence="8">
    <location>
        <begin position="369"/>
        <end position="612"/>
    </location>
</feature>
<feature type="domain" description="G-protein coupled receptors family 1 profile" evidence="8">
    <location>
        <begin position="83"/>
        <end position="244"/>
    </location>
</feature>
<dbReference type="Proteomes" id="UP001159405">
    <property type="component" value="Unassembled WGS sequence"/>
</dbReference>
<dbReference type="InterPro" id="IPR000276">
    <property type="entry name" value="GPCR_Rhodpsn"/>
</dbReference>
<keyword evidence="5 7" id="KW-0472">Membrane</keyword>
<feature type="transmembrane region" description="Helical" evidence="7">
    <location>
        <begin position="500"/>
        <end position="519"/>
    </location>
</feature>